<dbReference type="EMBL" id="KR029609">
    <property type="protein sequence ID" value="AKH48784.1"/>
    <property type="molecule type" value="Genomic_DNA"/>
</dbReference>
<sequence length="50" mass="5760">MLCSQLLKSLTRTIFLVMDALLFFAHRNTTNLLQEVVVQLLSILLLLIKM</sequence>
<evidence type="ECO:0000313" key="1">
    <source>
        <dbReference type="EMBL" id="AKH48784.1"/>
    </source>
</evidence>
<protein>
    <submittedName>
        <fullName evidence="1">Uncharacterized protein</fullName>
    </submittedName>
</protein>
<name>A0A0F7L877_9VIRU</name>
<proteinExistence type="predicted"/>
<reference evidence="1" key="2">
    <citation type="submission" date="2015-03" db="EMBL/GenBank/DDBJ databases">
        <authorList>
            <person name="Chow C.-E.T."/>
            <person name="Winget D.M."/>
            <person name="White R.A.III."/>
            <person name="Hallam S.J."/>
            <person name="Suttle C.A."/>
        </authorList>
    </citation>
    <scope>NUCLEOTIDE SEQUENCE</scope>
    <source>
        <strain evidence="1">Oxic3_3</strain>
    </source>
</reference>
<reference evidence="1" key="1">
    <citation type="journal article" date="2015" name="Front. Microbiol.">
        <title>Combining genomic sequencing methods to explore viral diversity and reveal potential virus-host interactions.</title>
        <authorList>
            <person name="Chow C.E."/>
            <person name="Winget D.M."/>
            <person name="White R.A.III."/>
            <person name="Hallam S.J."/>
            <person name="Suttle C.A."/>
        </authorList>
    </citation>
    <scope>NUCLEOTIDE SEQUENCE</scope>
    <source>
        <strain evidence="1">Oxic3_3</strain>
    </source>
</reference>
<accession>A0A0F7L877</accession>
<organism evidence="1">
    <name type="scientific">uncultured marine virus</name>
    <dbReference type="NCBI Taxonomy" id="186617"/>
    <lineage>
        <taxon>Viruses</taxon>
        <taxon>environmental samples</taxon>
    </lineage>
</organism>